<dbReference type="AlphaFoldDB" id="A0ABD5LZU2"/>
<gene>
    <name evidence="7" type="ORF">ABNG04_02265</name>
</gene>
<evidence type="ECO:0000313" key="8">
    <source>
        <dbReference type="Proteomes" id="UP001567572"/>
    </source>
</evidence>
<keyword evidence="3 5" id="KW-1133">Transmembrane helix</keyword>
<feature type="transmembrane region" description="Helical" evidence="5">
    <location>
        <begin position="20"/>
        <end position="41"/>
    </location>
</feature>
<dbReference type="RefSeq" id="WP_371159676.1">
    <property type="nucleotide sequence ID" value="NZ_JBEDNX010000012.1"/>
</dbReference>
<dbReference type="InterPro" id="IPR010432">
    <property type="entry name" value="RDD"/>
</dbReference>
<keyword evidence="2 5" id="KW-0812">Transmembrane</keyword>
<sequence>MSKPYTQSQLASVTARGGAWLVDIVASLVVAAVVSGVAGVAADPLGVLAFLLVSVGWYVVPEAVWGRTPGKWVAGIRVVEADGGDVSARAAVVRNATKVIGGGSLLLILAGVVFIADSRDNQRLGDRFADTLVVRV</sequence>
<dbReference type="Proteomes" id="UP001567572">
    <property type="component" value="Unassembled WGS sequence"/>
</dbReference>
<keyword evidence="4 5" id="KW-0472">Membrane</keyword>
<protein>
    <submittedName>
        <fullName evidence="7">RDD family protein</fullName>
    </submittedName>
</protein>
<comment type="caution">
    <text evidence="7">The sequence shown here is derived from an EMBL/GenBank/DDBJ whole genome shotgun (WGS) entry which is preliminary data.</text>
</comment>
<keyword evidence="8" id="KW-1185">Reference proteome</keyword>
<comment type="subcellular location">
    <subcellularLocation>
        <location evidence="1">Membrane</location>
        <topology evidence="1">Multi-pass membrane protein</topology>
    </subcellularLocation>
</comment>
<evidence type="ECO:0000256" key="4">
    <source>
        <dbReference type="ARBA" id="ARBA00023136"/>
    </source>
</evidence>
<dbReference type="EMBL" id="JBEDNY010000001">
    <property type="protein sequence ID" value="MEZ3162712.1"/>
    <property type="molecule type" value="Genomic_DNA"/>
</dbReference>
<feature type="transmembrane region" description="Helical" evidence="5">
    <location>
        <begin position="47"/>
        <end position="65"/>
    </location>
</feature>
<dbReference type="PANTHER" id="PTHR38480:SF1">
    <property type="entry name" value="SLR0254 PROTEIN"/>
    <property type="match status" value="1"/>
</dbReference>
<organism evidence="7 8">
    <name type="scientific">Halorubrum miltondacostae</name>
    <dbReference type="NCBI Taxonomy" id="3076378"/>
    <lineage>
        <taxon>Archaea</taxon>
        <taxon>Methanobacteriati</taxon>
        <taxon>Methanobacteriota</taxon>
        <taxon>Stenosarchaea group</taxon>
        <taxon>Halobacteria</taxon>
        <taxon>Halobacteriales</taxon>
        <taxon>Haloferacaceae</taxon>
        <taxon>Halorubrum</taxon>
    </lineage>
</organism>
<dbReference type="Pfam" id="PF06271">
    <property type="entry name" value="RDD"/>
    <property type="match status" value="1"/>
</dbReference>
<evidence type="ECO:0000313" key="7">
    <source>
        <dbReference type="EMBL" id="MEZ3162712.1"/>
    </source>
</evidence>
<name>A0ABD5LZU2_9EURY</name>
<evidence type="ECO:0000256" key="2">
    <source>
        <dbReference type="ARBA" id="ARBA00022692"/>
    </source>
</evidence>
<evidence type="ECO:0000256" key="3">
    <source>
        <dbReference type="ARBA" id="ARBA00022989"/>
    </source>
</evidence>
<evidence type="ECO:0000256" key="5">
    <source>
        <dbReference type="SAM" id="Phobius"/>
    </source>
</evidence>
<feature type="transmembrane region" description="Helical" evidence="5">
    <location>
        <begin position="99"/>
        <end position="116"/>
    </location>
</feature>
<dbReference type="PANTHER" id="PTHR38480">
    <property type="entry name" value="SLR0254 PROTEIN"/>
    <property type="match status" value="1"/>
</dbReference>
<evidence type="ECO:0000256" key="1">
    <source>
        <dbReference type="ARBA" id="ARBA00004141"/>
    </source>
</evidence>
<reference evidence="7 8" key="1">
    <citation type="submission" date="2024-06" db="EMBL/GenBank/DDBJ databases">
        <title>Halorubrum miltondacostae sp. nov., a potential PHA producer isolated from an inland solar saltern in Rio Maior, Portugal.</title>
        <authorList>
            <person name="Albuquerque L."/>
            <person name="Viver T."/>
            <person name="Barroso C."/>
            <person name="Claudino R."/>
            <person name="Galvan M."/>
            <person name="Simoes G."/>
            <person name="Lobo Da Cunha A."/>
            <person name="Egas C."/>
        </authorList>
    </citation>
    <scope>NUCLEOTIDE SEQUENCE [LARGE SCALE GENOMIC DNA]</scope>
    <source>
        <strain evidence="7 8">RMP-11</strain>
    </source>
</reference>
<evidence type="ECO:0000259" key="6">
    <source>
        <dbReference type="Pfam" id="PF06271"/>
    </source>
</evidence>
<feature type="domain" description="RDD" evidence="6">
    <location>
        <begin position="10"/>
        <end position="129"/>
    </location>
</feature>
<dbReference type="GO" id="GO:0016020">
    <property type="term" value="C:membrane"/>
    <property type="evidence" value="ECO:0007669"/>
    <property type="project" value="UniProtKB-SubCell"/>
</dbReference>
<accession>A0ABD5LZU2</accession>
<proteinExistence type="predicted"/>